<evidence type="ECO:0000313" key="2">
    <source>
        <dbReference type="Proteomes" id="UP001154282"/>
    </source>
</evidence>
<gene>
    <name evidence="1" type="ORF">LITE_LOCUS10735</name>
</gene>
<dbReference type="AlphaFoldDB" id="A0AAV0ITS1"/>
<dbReference type="EMBL" id="CAMGYJ010000004">
    <property type="protein sequence ID" value="CAI0400394.1"/>
    <property type="molecule type" value="Genomic_DNA"/>
</dbReference>
<dbReference type="Proteomes" id="UP001154282">
    <property type="component" value="Unassembled WGS sequence"/>
</dbReference>
<organism evidence="1 2">
    <name type="scientific">Linum tenue</name>
    <dbReference type="NCBI Taxonomy" id="586396"/>
    <lineage>
        <taxon>Eukaryota</taxon>
        <taxon>Viridiplantae</taxon>
        <taxon>Streptophyta</taxon>
        <taxon>Embryophyta</taxon>
        <taxon>Tracheophyta</taxon>
        <taxon>Spermatophyta</taxon>
        <taxon>Magnoliopsida</taxon>
        <taxon>eudicotyledons</taxon>
        <taxon>Gunneridae</taxon>
        <taxon>Pentapetalae</taxon>
        <taxon>rosids</taxon>
        <taxon>fabids</taxon>
        <taxon>Malpighiales</taxon>
        <taxon>Linaceae</taxon>
        <taxon>Linum</taxon>
    </lineage>
</organism>
<proteinExistence type="predicted"/>
<name>A0AAV0ITS1_9ROSI</name>
<reference evidence="1" key="1">
    <citation type="submission" date="2022-08" db="EMBL/GenBank/DDBJ databases">
        <authorList>
            <person name="Gutierrez-Valencia J."/>
        </authorList>
    </citation>
    <scope>NUCLEOTIDE SEQUENCE</scope>
</reference>
<sequence length="117" mass="13379">MGRGFEFYFGPFSLTYTLGKGFSWRTDFGPLDRAPNALVSSEKAVMDYFTEFGVPNQNIKTVKLVKPKFPKDPMARYCNTILENFAESLMDDGSSLEILHEKLIQYCGVEIEYQQGR</sequence>
<protein>
    <submittedName>
        <fullName evidence="1">Uncharacterized protein</fullName>
    </submittedName>
</protein>
<comment type="caution">
    <text evidence="1">The sequence shown here is derived from an EMBL/GenBank/DDBJ whole genome shotgun (WGS) entry which is preliminary data.</text>
</comment>
<accession>A0AAV0ITS1</accession>
<evidence type="ECO:0000313" key="1">
    <source>
        <dbReference type="EMBL" id="CAI0400394.1"/>
    </source>
</evidence>
<keyword evidence="2" id="KW-1185">Reference proteome</keyword>